<protein>
    <submittedName>
        <fullName evidence="1">Uncharacterized protein</fullName>
    </submittedName>
</protein>
<organism evidence="1 2">
    <name type="scientific">Salix brachista</name>
    <dbReference type="NCBI Taxonomy" id="2182728"/>
    <lineage>
        <taxon>Eukaryota</taxon>
        <taxon>Viridiplantae</taxon>
        <taxon>Streptophyta</taxon>
        <taxon>Embryophyta</taxon>
        <taxon>Tracheophyta</taxon>
        <taxon>Spermatophyta</taxon>
        <taxon>Magnoliopsida</taxon>
        <taxon>eudicotyledons</taxon>
        <taxon>Gunneridae</taxon>
        <taxon>Pentapetalae</taxon>
        <taxon>rosids</taxon>
        <taxon>fabids</taxon>
        <taxon>Malpighiales</taxon>
        <taxon>Salicaceae</taxon>
        <taxon>Saliceae</taxon>
        <taxon>Salix</taxon>
    </lineage>
</organism>
<comment type="caution">
    <text evidence="1">The sequence shown here is derived from an EMBL/GenBank/DDBJ whole genome shotgun (WGS) entry which is preliminary data.</text>
</comment>
<evidence type="ECO:0000313" key="1">
    <source>
        <dbReference type="EMBL" id="KAB5573783.1"/>
    </source>
</evidence>
<evidence type="ECO:0000313" key="2">
    <source>
        <dbReference type="Proteomes" id="UP000326939"/>
    </source>
</evidence>
<gene>
    <name evidence="1" type="ORF">DKX38_000977</name>
</gene>
<keyword evidence="2" id="KW-1185">Reference proteome</keyword>
<dbReference type="EMBL" id="VDCV01000001">
    <property type="protein sequence ID" value="KAB5573783.1"/>
    <property type="molecule type" value="Genomic_DNA"/>
</dbReference>
<dbReference type="Proteomes" id="UP000326939">
    <property type="component" value="Chromosome 1"/>
</dbReference>
<name>A0A5N5P465_9ROSI</name>
<dbReference type="AlphaFoldDB" id="A0A5N5P465"/>
<proteinExistence type="predicted"/>
<accession>A0A5N5P465</accession>
<reference evidence="2" key="1">
    <citation type="journal article" date="2019" name="Gigascience">
        <title>De novo genome assembly of the endangered Acer yangbiense, a plant species with extremely small populations endemic to Yunnan Province, China.</title>
        <authorList>
            <person name="Yang J."/>
            <person name="Wariss H.M."/>
            <person name="Tao L."/>
            <person name="Zhang R."/>
            <person name="Yun Q."/>
            <person name="Hollingsworth P."/>
            <person name="Dao Z."/>
            <person name="Luo G."/>
            <person name="Guo H."/>
            <person name="Ma Y."/>
            <person name="Sun W."/>
        </authorList>
    </citation>
    <scope>NUCLEOTIDE SEQUENCE [LARGE SCALE GENOMIC DNA]</scope>
    <source>
        <strain evidence="2">cv. br00</strain>
    </source>
</reference>
<sequence length="72" mass="8693">MECSSRIIYGFIFLYKLSRRYCFRVRNEAPPLTNTVVLENPRKYREIRHRKTEKNSAILAIARRKDKSKMKT</sequence>